<proteinExistence type="predicted"/>
<dbReference type="AlphaFoldDB" id="A0A0C9W605"/>
<evidence type="ECO:0000256" key="1">
    <source>
        <dbReference type="SAM" id="MobiDB-lite"/>
    </source>
</evidence>
<protein>
    <recommendedName>
        <fullName evidence="4">BTB domain-containing protein</fullName>
    </recommendedName>
</protein>
<evidence type="ECO:0008006" key="4">
    <source>
        <dbReference type="Google" id="ProtNLM"/>
    </source>
</evidence>
<evidence type="ECO:0000313" key="3">
    <source>
        <dbReference type="Proteomes" id="UP000054279"/>
    </source>
</evidence>
<dbReference type="Proteomes" id="UP000054279">
    <property type="component" value="Unassembled WGS sequence"/>
</dbReference>
<dbReference type="EMBL" id="KN837099">
    <property type="protein sequence ID" value="KIJ48031.1"/>
    <property type="molecule type" value="Genomic_DNA"/>
</dbReference>
<accession>A0A0C9W605</accession>
<feature type="region of interest" description="Disordered" evidence="1">
    <location>
        <begin position="32"/>
        <end position="68"/>
    </location>
</feature>
<evidence type="ECO:0000313" key="2">
    <source>
        <dbReference type="EMBL" id="KIJ48031.1"/>
    </source>
</evidence>
<dbReference type="HOGENOM" id="CLU_1696609_0_0_1"/>
<organism evidence="2 3">
    <name type="scientific">Sphaerobolus stellatus (strain SS14)</name>
    <dbReference type="NCBI Taxonomy" id="990650"/>
    <lineage>
        <taxon>Eukaryota</taxon>
        <taxon>Fungi</taxon>
        <taxon>Dikarya</taxon>
        <taxon>Basidiomycota</taxon>
        <taxon>Agaricomycotina</taxon>
        <taxon>Agaricomycetes</taxon>
        <taxon>Phallomycetidae</taxon>
        <taxon>Geastrales</taxon>
        <taxon>Sphaerobolaceae</taxon>
        <taxon>Sphaerobolus</taxon>
    </lineage>
</organism>
<dbReference type="OrthoDB" id="3217871at2759"/>
<gene>
    <name evidence="2" type="ORF">M422DRAFT_248186</name>
</gene>
<reference evidence="2 3" key="1">
    <citation type="submission" date="2014-06" db="EMBL/GenBank/DDBJ databases">
        <title>Evolutionary Origins and Diversification of the Mycorrhizal Mutualists.</title>
        <authorList>
            <consortium name="DOE Joint Genome Institute"/>
            <consortium name="Mycorrhizal Genomics Consortium"/>
            <person name="Kohler A."/>
            <person name="Kuo A."/>
            <person name="Nagy L.G."/>
            <person name="Floudas D."/>
            <person name="Copeland A."/>
            <person name="Barry K.W."/>
            <person name="Cichocki N."/>
            <person name="Veneault-Fourrey C."/>
            <person name="LaButti K."/>
            <person name="Lindquist E.A."/>
            <person name="Lipzen A."/>
            <person name="Lundell T."/>
            <person name="Morin E."/>
            <person name="Murat C."/>
            <person name="Riley R."/>
            <person name="Ohm R."/>
            <person name="Sun H."/>
            <person name="Tunlid A."/>
            <person name="Henrissat B."/>
            <person name="Grigoriev I.V."/>
            <person name="Hibbett D.S."/>
            <person name="Martin F."/>
        </authorList>
    </citation>
    <scope>NUCLEOTIDE SEQUENCE [LARGE SCALE GENOMIC DNA]</scope>
    <source>
        <strain evidence="2 3">SS14</strain>
    </source>
</reference>
<keyword evidence="3" id="KW-1185">Reference proteome</keyword>
<name>A0A0C9W605_SPHS4</name>
<sequence>MSSYLVAQSQPPLLQPERVVYFLLKMAPKRAPSKERRTASTSTQSVEDIPHAKRVHTGTDEHSDSNNQQLSFKKNSRFYLTEPIIILFMEDTGFRVNSDLLARRSELFATMLSLPKMSSQDEMADGCSVVRLQDKKADWEEFLEVFYGERYVPSGF</sequence>